<comment type="caution">
    <text evidence="2">The sequence shown here is derived from an EMBL/GenBank/DDBJ whole genome shotgun (WGS) entry which is preliminary data.</text>
</comment>
<evidence type="ECO:0000313" key="3">
    <source>
        <dbReference type="Proteomes" id="UP000269221"/>
    </source>
</evidence>
<gene>
    <name evidence="2" type="ORF">DUI87_05622</name>
</gene>
<evidence type="ECO:0000256" key="1">
    <source>
        <dbReference type="SAM" id="MobiDB-lite"/>
    </source>
</evidence>
<protein>
    <submittedName>
        <fullName evidence="2">Uncharacterized protein</fullName>
    </submittedName>
</protein>
<dbReference type="AlphaFoldDB" id="A0A3M0KUS6"/>
<reference evidence="2 3" key="1">
    <citation type="submission" date="2018-07" db="EMBL/GenBank/DDBJ databases">
        <title>A high quality draft genome assembly of the barn swallow (H. rustica rustica).</title>
        <authorList>
            <person name="Formenti G."/>
            <person name="Chiara M."/>
            <person name="Poveda L."/>
            <person name="Francoijs K.-J."/>
            <person name="Bonisoli-Alquati A."/>
            <person name="Canova L."/>
            <person name="Gianfranceschi L."/>
            <person name="Horner D.S."/>
            <person name="Saino N."/>
        </authorList>
    </citation>
    <scope>NUCLEOTIDE SEQUENCE [LARGE SCALE GENOMIC DNA]</scope>
    <source>
        <strain evidence="2">Chelidonia</strain>
        <tissue evidence="2">Blood</tissue>
    </source>
</reference>
<feature type="region of interest" description="Disordered" evidence="1">
    <location>
        <begin position="152"/>
        <end position="212"/>
    </location>
</feature>
<organism evidence="2 3">
    <name type="scientific">Hirundo rustica rustica</name>
    <dbReference type="NCBI Taxonomy" id="333673"/>
    <lineage>
        <taxon>Eukaryota</taxon>
        <taxon>Metazoa</taxon>
        <taxon>Chordata</taxon>
        <taxon>Craniata</taxon>
        <taxon>Vertebrata</taxon>
        <taxon>Euteleostomi</taxon>
        <taxon>Archelosauria</taxon>
        <taxon>Archosauria</taxon>
        <taxon>Dinosauria</taxon>
        <taxon>Saurischia</taxon>
        <taxon>Theropoda</taxon>
        <taxon>Coelurosauria</taxon>
        <taxon>Aves</taxon>
        <taxon>Neognathae</taxon>
        <taxon>Neoaves</taxon>
        <taxon>Telluraves</taxon>
        <taxon>Australaves</taxon>
        <taxon>Passeriformes</taxon>
        <taxon>Sylvioidea</taxon>
        <taxon>Hirundinidae</taxon>
        <taxon>Hirundo</taxon>
    </lineage>
</organism>
<feature type="compositionally biased region" description="Basic and acidic residues" evidence="1">
    <location>
        <begin position="186"/>
        <end position="200"/>
    </location>
</feature>
<accession>A0A3M0KUS6</accession>
<evidence type="ECO:0000313" key="2">
    <source>
        <dbReference type="EMBL" id="RMC17049.1"/>
    </source>
</evidence>
<proteinExistence type="predicted"/>
<sequence>MPGLDVPKVEEDELLPPSGRAVKTSVIFGTVPGQGKSEVDPGNLPIILMRMTISTPQNHICYSRRIYMDCFQHPDHQGASSYPCVEESHKKYFILFVETVSLHLERRNKCIYALTPGLADGRERQLGTRTRLVTASEIQCLSAFALGENEESSVLPDLSSPPEPPQEQEKFPAMGRWSAVNSQGHRITDCPELEGTHQDHPVQLLALSRTPQ</sequence>
<keyword evidence="3" id="KW-1185">Reference proteome</keyword>
<dbReference type="EMBL" id="QRBI01000099">
    <property type="protein sequence ID" value="RMC17049.1"/>
    <property type="molecule type" value="Genomic_DNA"/>
</dbReference>
<name>A0A3M0KUS6_HIRRU</name>
<dbReference type="Proteomes" id="UP000269221">
    <property type="component" value="Unassembled WGS sequence"/>
</dbReference>